<proteinExistence type="predicted"/>
<reference evidence="2" key="1">
    <citation type="submission" date="2014-10" db="EMBL/GenBank/DDBJ databases">
        <authorList>
            <person name="King R."/>
        </authorList>
    </citation>
    <scope>NUCLEOTIDE SEQUENCE [LARGE SCALE GENOMIC DNA]</scope>
    <source>
        <strain evidence="2">A3/5</strain>
    </source>
</reference>
<protein>
    <submittedName>
        <fullName evidence="1">Uncharacterized protein</fullName>
    </submittedName>
</protein>
<keyword evidence="2" id="KW-1185">Reference proteome</keyword>
<sequence length="357" mass="40411">MSTITPIHRSPWDVSLEFEEFDFSDSVDASAGKEVSDDHYNALMEVLQKYYKATDVIESSLFLVIRCQDGPPDEDKRPSSVAGAIAIWTDATNFGDMPFVVNLEQGDPIEVEDDFADQMLYRKCPSEEVILYLANLWPGCEAIYELGNQLVVELPLVSLEEHLDRLQSLDKGIKMGSYIVRFYNSPLPNSQRTKIRDIKQNLKKLLKSTDYDTCDLFIFDSSAVGRQVVACCGRRFTIGQKDAQDSESHGVVGGDKYIAFKQSALISNLPKSFKKLHDRGCHFIFLQYSKASLLNKWHRTPTMMMEEGGDVGVVLHLEDLQFPDNFKNYPLKALQKMATGNVGDKIIWLFHVMLDPT</sequence>
<accession>A0A2L2T5M3</accession>
<evidence type="ECO:0000313" key="2">
    <source>
        <dbReference type="Proteomes" id="UP000245910"/>
    </source>
</evidence>
<dbReference type="EMBL" id="LN649232">
    <property type="protein sequence ID" value="CEI41034.1"/>
    <property type="molecule type" value="Genomic_DNA"/>
</dbReference>
<evidence type="ECO:0000313" key="1">
    <source>
        <dbReference type="EMBL" id="CEI41034.1"/>
    </source>
</evidence>
<dbReference type="Proteomes" id="UP000245910">
    <property type="component" value="Chromosome IIII"/>
</dbReference>
<name>A0A2L2T5M3_9HYPO</name>
<organism evidence="1 2">
    <name type="scientific">Fusarium venenatum</name>
    <dbReference type="NCBI Taxonomy" id="56646"/>
    <lineage>
        <taxon>Eukaryota</taxon>
        <taxon>Fungi</taxon>
        <taxon>Dikarya</taxon>
        <taxon>Ascomycota</taxon>
        <taxon>Pezizomycotina</taxon>
        <taxon>Sordariomycetes</taxon>
        <taxon>Hypocreomycetidae</taxon>
        <taxon>Hypocreales</taxon>
        <taxon>Nectriaceae</taxon>
        <taxon>Fusarium</taxon>
    </lineage>
</organism>
<dbReference type="AlphaFoldDB" id="A0A2L2T5M3"/>